<protein>
    <recommendedName>
        <fullName evidence="3">Phospholipase B1, membrane-associated</fullName>
    </recommendedName>
</protein>
<evidence type="ECO:0000313" key="1">
    <source>
        <dbReference type="EMBL" id="GCB71617.1"/>
    </source>
</evidence>
<accession>A0A401PER0</accession>
<dbReference type="PANTHER" id="PTHR21325">
    <property type="entry name" value="PHOSPHOLIPASE B, PLB1"/>
    <property type="match status" value="1"/>
</dbReference>
<dbReference type="GO" id="GO:0006644">
    <property type="term" value="P:phospholipid metabolic process"/>
    <property type="evidence" value="ECO:0007669"/>
    <property type="project" value="TreeGrafter"/>
</dbReference>
<dbReference type="GO" id="GO:0031526">
    <property type="term" value="C:brush border membrane"/>
    <property type="evidence" value="ECO:0007669"/>
    <property type="project" value="TreeGrafter"/>
</dbReference>
<dbReference type="GO" id="GO:0004623">
    <property type="term" value="F:phospholipase A2 activity"/>
    <property type="evidence" value="ECO:0007669"/>
    <property type="project" value="TreeGrafter"/>
</dbReference>
<keyword evidence="2" id="KW-1185">Reference proteome</keyword>
<gene>
    <name evidence="1" type="ORF">scyTo_0008885</name>
</gene>
<dbReference type="InterPro" id="IPR038885">
    <property type="entry name" value="PLB1"/>
</dbReference>
<dbReference type="InterPro" id="IPR001087">
    <property type="entry name" value="GDSL"/>
</dbReference>
<comment type="caution">
    <text evidence="1">The sequence shown here is derived from an EMBL/GenBank/DDBJ whole genome shotgun (WGS) entry which is preliminary data.</text>
</comment>
<sequence length="380" mass="42171">MALTWWEAERVLQGLLGSVAAKAHFPAHHPIRVESTQHIGHLTSNGEDSDTRIPGSLPDIFKLFNPDLIGYSPGNGNHDDVTLNQSVLRAKADALPELAEKLVTSLKSNMLIDFQKDWKLITIYLGIADMCAYCTNQEYYSPEKVTLRIKMALDVLHREVPRAFVNLVEMPNINILHQLSGRATELRGWCECLVKHHKSADMSAQAISWGYWKALQELVYSGTYDKSDDFTVVLQPFLWNMELPLTALQPNDNISQVLECTAMIPQLHCPTQKSPYLFTYQNNNYEDSLNVEAWMSSWVDSGSEVTCTERDPSNTVPVSVHKLRPADIKVIAALGDSITSANGAASRPGDLLGVITQYRGLSWSIGGDGNITTVTTLASK</sequence>
<evidence type="ECO:0008006" key="3">
    <source>
        <dbReference type="Google" id="ProtNLM"/>
    </source>
</evidence>
<organism evidence="1 2">
    <name type="scientific">Scyliorhinus torazame</name>
    <name type="common">Cloudy catshark</name>
    <name type="synonym">Catulus torazame</name>
    <dbReference type="NCBI Taxonomy" id="75743"/>
    <lineage>
        <taxon>Eukaryota</taxon>
        <taxon>Metazoa</taxon>
        <taxon>Chordata</taxon>
        <taxon>Craniata</taxon>
        <taxon>Vertebrata</taxon>
        <taxon>Chondrichthyes</taxon>
        <taxon>Elasmobranchii</taxon>
        <taxon>Galeomorphii</taxon>
        <taxon>Galeoidea</taxon>
        <taxon>Carcharhiniformes</taxon>
        <taxon>Scyliorhinidae</taxon>
        <taxon>Scyliorhinus</taxon>
    </lineage>
</organism>
<dbReference type="STRING" id="75743.A0A401PER0"/>
<proteinExistence type="predicted"/>
<name>A0A401PER0_SCYTO</name>
<reference evidence="1 2" key="1">
    <citation type="journal article" date="2018" name="Nat. Ecol. Evol.">
        <title>Shark genomes provide insights into elasmobranch evolution and the origin of vertebrates.</title>
        <authorList>
            <person name="Hara Y"/>
            <person name="Yamaguchi K"/>
            <person name="Onimaru K"/>
            <person name="Kadota M"/>
            <person name="Koyanagi M"/>
            <person name="Keeley SD"/>
            <person name="Tatsumi K"/>
            <person name="Tanaka K"/>
            <person name="Motone F"/>
            <person name="Kageyama Y"/>
            <person name="Nozu R"/>
            <person name="Adachi N"/>
            <person name="Nishimura O"/>
            <person name="Nakagawa R"/>
            <person name="Tanegashima C"/>
            <person name="Kiyatake I"/>
            <person name="Matsumoto R"/>
            <person name="Murakumo K"/>
            <person name="Nishida K"/>
            <person name="Terakita A"/>
            <person name="Kuratani S"/>
            <person name="Sato K"/>
            <person name="Hyodo S Kuraku.S."/>
        </authorList>
    </citation>
    <scope>NUCLEOTIDE SEQUENCE [LARGE SCALE GENOMIC DNA]</scope>
</reference>
<dbReference type="Proteomes" id="UP000288216">
    <property type="component" value="Unassembled WGS sequence"/>
</dbReference>
<dbReference type="PANTHER" id="PTHR21325:SF31">
    <property type="entry name" value="GH22081P-RELATED"/>
    <property type="match status" value="1"/>
</dbReference>
<dbReference type="OrthoDB" id="9381632at2759"/>
<dbReference type="EMBL" id="BFAA01003500">
    <property type="protein sequence ID" value="GCB71617.1"/>
    <property type="molecule type" value="Genomic_DNA"/>
</dbReference>
<dbReference type="GO" id="GO:0050253">
    <property type="term" value="F:retinyl-palmitate esterase activity"/>
    <property type="evidence" value="ECO:0007669"/>
    <property type="project" value="TreeGrafter"/>
</dbReference>
<dbReference type="GO" id="GO:0004622">
    <property type="term" value="F:phosphatidylcholine lysophospholipase activity"/>
    <property type="evidence" value="ECO:0007669"/>
    <property type="project" value="TreeGrafter"/>
</dbReference>
<dbReference type="Pfam" id="PF00657">
    <property type="entry name" value="Lipase_GDSL"/>
    <property type="match status" value="1"/>
</dbReference>
<evidence type="ECO:0000313" key="2">
    <source>
        <dbReference type="Proteomes" id="UP000288216"/>
    </source>
</evidence>
<dbReference type="AlphaFoldDB" id="A0A401PER0"/>